<feature type="transmembrane region" description="Helical" evidence="7">
    <location>
        <begin position="200"/>
        <end position="227"/>
    </location>
</feature>
<feature type="transmembrane region" description="Helical" evidence="7">
    <location>
        <begin position="167"/>
        <end position="188"/>
    </location>
</feature>
<keyword evidence="3 7" id="KW-1133">Transmembrane helix</keyword>
<organism evidence="9 10">
    <name type="scientific">Podospora australis</name>
    <dbReference type="NCBI Taxonomy" id="1536484"/>
    <lineage>
        <taxon>Eukaryota</taxon>
        <taxon>Fungi</taxon>
        <taxon>Dikarya</taxon>
        <taxon>Ascomycota</taxon>
        <taxon>Pezizomycotina</taxon>
        <taxon>Sordariomycetes</taxon>
        <taxon>Sordariomycetidae</taxon>
        <taxon>Sordariales</taxon>
        <taxon>Podosporaceae</taxon>
        <taxon>Podospora</taxon>
    </lineage>
</organism>
<evidence type="ECO:0000256" key="3">
    <source>
        <dbReference type="ARBA" id="ARBA00022989"/>
    </source>
</evidence>
<keyword evidence="2 7" id="KW-0812">Transmembrane</keyword>
<feature type="domain" description="Rhodopsin" evidence="8">
    <location>
        <begin position="28"/>
        <end position="264"/>
    </location>
</feature>
<keyword evidence="4 7" id="KW-0472">Membrane</keyword>
<evidence type="ECO:0000313" key="10">
    <source>
        <dbReference type="Proteomes" id="UP001302126"/>
    </source>
</evidence>
<dbReference type="PANTHER" id="PTHR33048">
    <property type="entry name" value="PTH11-LIKE INTEGRAL MEMBRANE PROTEIN (AFU_ORTHOLOGUE AFUA_5G11245)"/>
    <property type="match status" value="1"/>
</dbReference>
<dbReference type="InterPro" id="IPR052337">
    <property type="entry name" value="SAT4-like"/>
</dbReference>
<evidence type="ECO:0000256" key="1">
    <source>
        <dbReference type="ARBA" id="ARBA00004141"/>
    </source>
</evidence>
<evidence type="ECO:0000256" key="5">
    <source>
        <dbReference type="ARBA" id="ARBA00038359"/>
    </source>
</evidence>
<comment type="subcellular location">
    <subcellularLocation>
        <location evidence="1">Membrane</location>
        <topology evidence="1">Multi-pass membrane protein</topology>
    </subcellularLocation>
</comment>
<reference evidence="9" key="1">
    <citation type="journal article" date="2023" name="Mol. Phylogenet. Evol.">
        <title>Genome-scale phylogeny and comparative genomics of the fungal order Sordariales.</title>
        <authorList>
            <person name="Hensen N."/>
            <person name="Bonometti L."/>
            <person name="Westerberg I."/>
            <person name="Brannstrom I.O."/>
            <person name="Guillou S."/>
            <person name="Cros-Aarteil S."/>
            <person name="Calhoun S."/>
            <person name="Haridas S."/>
            <person name="Kuo A."/>
            <person name="Mondo S."/>
            <person name="Pangilinan J."/>
            <person name="Riley R."/>
            <person name="LaButti K."/>
            <person name="Andreopoulos B."/>
            <person name="Lipzen A."/>
            <person name="Chen C."/>
            <person name="Yan M."/>
            <person name="Daum C."/>
            <person name="Ng V."/>
            <person name="Clum A."/>
            <person name="Steindorff A."/>
            <person name="Ohm R.A."/>
            <person name="Martin F."/>
            <person name="Silar P."/>
            <person name="Natvig D.O."/>
            <person name="Lalanne C."/>
            <person name="Gautier V."/>
            <person name="Ament-Velasquez S.L."/>
            <person name="Kruys A."/>
            <person name="Hutchinson M.I."/>
            <person name="Powell A.J."/>
            <person name="Barry K."/>
            <person name="Miller A.N."/>
            <person name="Grigoriev I.V."/>
            <person name="Debuchy R."/>
            <person name="Gladieux P."/>
            <person name="Hiltunen Thoren M."/>
            <person name="Johannesson H."/>
        </authorList>
    </citation>
    <scope>NUCLEOTIDE SEQUENCE</scope>
    <source>
        <strain evidence="9">PSN309</strain>
    </source>
</reference>
<evidence type="ECO:0000256" key="6">
    <source>
        <dbReference type="SAM" id="MobiDB-lite"/>
    </source>
</evidence>
<keyword evidence="10" id="KW-1185">Reference proteome</keyword>
<sequence>MEWTERGAKLFACSVVMVLFAAVAVLSRFISRRYIHRVWGLTDWCIVFTLLFSIANTVGVGLHISHGLGHHVANLSRYELQQCMKMMWANIIIGSTSLIFTKLSVLLLFLDVFVLPKSRKATYIIIGIVTAYGTYLILSNIFFCTPVNAFWDWSIRPRKCLTDTSKYFVDAACNIALDFIIFCLPIPVVRSITLPWRQKLWLYVAFALGLFVCIVSVTRLYFLYVSITSSDKTFVGVHVAYWSTIEMNVAIVIACIPTLKPLVTKMCPRLLVSTHHDSTPSFSDGSPFPHTAPPTISSARPRRLGDSEVADD</sequence>
<proteinExistence type="inferred from homology"/>
<comment type="caution">
    <text evidence="9">The sequence shown here is derived from an EMBL/GenBank/DDBJ whole genome shotgun (WGS) entry which is preliminary data.</text>
</comment>
<dbReference type="PANTHER" id="PTHR33048:SF47">
    <property type="entry name" value="INTEGRAL MEMBRANE PROTEIN-RELATED"/>
    <property type="match status" value="1"/>
</dbReference>
<evidence type="ECO:0000313" key="9">
    <source>
        <dbReference type="EMBL" id="KAK4182914.1"/>
    </source>
</evidence>
<feature type="transmembrane region" description="Helical" evidence="7">
    <location>
        <begin position="122"/>
        <end position="143"/>
    </location>
</feature>
<dbReference type="EMBL" id="MU864597">
    <property type="protein sequence ID" value="KAK4182914.1"/>
    <property type="molecule type" value="Genomic_DNA"/>
</dbReference>
<gene>
    <name evidence="9" type="ORF">QBC35DRAFT_545412</name>
</gene>
<accession>A0AAN6WIV2</accession>
<dbReference type="InterPro" id="IPR049326">
    <property type="entry name" value="Rhodopsin_dom_fungi"/>
</dbReference>
<protein>
    <recommendedName>
        <fullName evidence="8">Rhodopsin domain-containing protein</fullName>
    </recommendedName>
</protein>
<evidence type="ECO:0000256" key="4">
    <source>
        <dbReference type="ARBA" id="ARBA00023136"/>
    </source>
</evidence>
<evidence type="ECO:0000256" key="7">
    <source>
        <dbReference type="SAM" id="Phobius"/>
    </source>
</evidence>
<feature type="region of interest" description="Disordered" evidence="6">
    <location>
        <begin position="278"/>
        <end position="312"/>
    </location>
</feature>
<evidence type="ECO:0000259" key="8">
    <source>
        <dbReference type="Pfam" id="PF20684"/>
    </source>
</evidence>
<feature type="transmembrane region" description="Helical" evidence="7">
    <location>
        <begin position="86"/>
        <end position="110"/>
    </location>
</feature>
<dbReference type="Pfam" id="PF20684">
    <property type="entry name" value="Fung_rhodopsin"/>
    <property type="match status" value="1"/>
</dbReference>
<feature type="transmembrane region" description="Helical" evidence="7">
    <location>
        <begin position="6"/>
        <end position="26"/>
    </location>
</feature>
<dbReference type="AlphaFoldDB" id="A0AAN6WIV2"/>
<feature type="transmembrane region" description="Helical" evidence="7">
    <location>
        <begin position="38"/>
        <end position="66"/>
    </location>
</feature>
<feature type="transmembrane region" description="Helical" evidence="7">
    <location>
        <begin position="239"/>
        <end position="259"/>
    </location>
</feature>
<reference evidence="9" key="2">
    <citation type="submission" date="2023-05" db="EMBL/GenBank/DDBJ databases">
        <authorList>
            <consortium name="Lawrence Berkeley National Laboratory"/>
            <person name="Steindorff A."/>
            <person name="Hensen N."/>
            <person name="Bonometti L."/>
            <person name="Westerberg I."/>
            <person name="Brannstrom I.O."/>
            <person name="Guillou S."/>
            <person name="Cros-Aarteil S."/>
            <person name="Calhoun S."/>
            <person name="Haridas S."/>
            <person name="Kuo A."/>
            <person name="Mondo S."/>
            <person name="Pangilinan J."/>
            <person name="Riley R."/>
            <person name="Labutti K."/>
            <person name="Andreopoulos B."/>
            <person name="Lipzen A."/>
            <person name="Chen C."/>
            <person name="Yanf M."/>
            <person name="Daum C."/>
            <person name="Ng V."/>
            <person name="Clum A."/>
            <person name="Ohm R."/>
            <person name="Martin F."/>
            <person name="Silar P."/>
            <person name="Natvig D."/>
            <person name="Lalanne C."/>
            <person name="Gautier V."/>
            <person name="Ament-Velasquez S.L."/>
            <person name="Kruys A."/>
            <person name="Hutchinson M.I."/>
            <person name="Powell A.J."/>
            <person name="Barry K."/>
            <person name="Miller A.N."/>
            <person name="Grigoriev I.V."/>
            <person name="Debuchy R."/>
            <person name="Gladieux P."/>
            <person name="Thoren M.H."/>
            <person name="Johannesson H."/>
        </authorList>
    </citation>
    <scope>NUCLEOTIDE SEQUENCE</scope>
    <source>
        <strain evidence="9">PSN309</strain>
    </source>
</reference>
<name>A0AAN6WIV2_9PEZI</name>
<dbReference type="GO" id="GO:0016020">
    <property type="term" value="C:membrane"/>
    <property type="evidence" value="ECO:0007669"/>
    <property type="project" value="UniProtKB-SubCell"/>
</dbReference>
<dbReference type="Proteomes" id="UP001302126">
    <property type="component" value="Unassembled WGS sequence"/>
</dbReference>
<evidence type="ECO:0000256" key="2">
    <source>
        <dbReference type="ARBA" id="ARBA00022692"/>
    </source>
</evidence>
<comment type="similarity">
    <text evidence="5">Belongs to the SAT4 family.</text>
</comment>